<dbReference type="Proteomes" id="UP001590950">
    <property type="component" value="Unassembled WGS sequence"/>
</dbReference>
<reference evidence="1 2" key="1">
    <citation type="submission" date="2024-09" db="EMBL/GenBank/DDBJ databases">
        <title>Rethinking Asexuality: The Enigmatic Case of Functional Sexual Genes in Lepraria (Stereocaulaceae).</title>
        <authorList>
            <person name="Doellman M."/>
            <person name="Sun Y."/>
            <person name="Barcenas-Pena A."/>
            <person name="Lumbsch H.T."/>
            <person name="Grewe F."/>
        </authorList>
    </citation>
    <scope>NUCLEOTIDE SEQUENCE [LARGE SCALE GENOMIC DNA]</scope>
    <source>
        <strain evidence="1 2">Mercado 3170</strain>
    </source>
</reference>
<dbReference type="Gene3D" id="3.40.390.10">
    <property type="entry name" value="Collagenase (Catalytic Domain)"/>
    <property type="match status" value="1"/>
</dbReference>
<protein>
    <recommendedName>
        <fullName evidence="3">Lysine-specific metallo-endopeptidase domain-containing protein</fullName>
    </recommendedName>
</protein>
<evidence type="ECO:0008006" key="3">
    <source>
        <dbReference type="Google" id="ProtNLM"/>
    </source>
</evidence>
<keyword evidence="2" id="KW-1185">Reference proteome</keyword>
<dbReference type="SUPFAM" id="SSF55486">
    <property type="entry name" value="Metalloproteases ('zincins'), catalytic domain"/>
    <property type="match status" value="1"/>
</dbReference>
<evidence type="ECO:0000313" key="1">
    <source>
        <dbReference type="EMBL" id="KAL2038895.1"/>
    </source>
</evidence>
<proteinExistence type="predicted"/>
<gene>
    <name evidence="1" type="ORF">N7G274_008417</name>
</gene>
<dbReference type="EMBL" id="JBEFKJ010000029">
    <property type="protein sequence ID" value="KAL2038895.1"/>
    <property type="molecule type" value="Genomic_DNA"/>
</dbReference>
<name>A0ABR4A1F5_9LECA</name>
<dbReference type="InterPro" id="IPR024079">
    <property type="entry name" value="MetalloPept_cat_dom_sf"/>
</dbReference>
<sequence length="247" mass="26811">MPDPGPAYTALFKEKANAPFVHGILYNIAHGIDVPIRANFTSLRQGAPAFVCATKPGQIMWSDVDGIVQDGYTDCMRVGAAGNALLGLRIIILCPDFFSFPAQPPRSRSQCMTVDPQHPDSFLGDGESMAGYQLWILLHELAHAYIYAANGGSSDIYLVNDNLDLQAAEAVKNAQSFTYYVASKLATQVFLIRSSYWARLTVTTDLFLDCTNFPLPGTNSPSTQTHGIELLETKGHLISDATTMSSA</sequence>
<organism evidence="1 2">
    <name type="scientific">Stereocaulon virgatum</name>
    <dbReference type="NCBI Taxonomy" id="373712"/>
    <lineage>
        <taxon>Eukaryota</taxon>
        <taxon>Fungi</taxon>
        <taxon>Dikarya</taxon>
        <taxon>Ascomycota</taxon>
        <taxon>Pezizomycotina</taxon>
        <taxon>Lecanoromycetes</taxon>
        <taxon>OSLEUM clade</taxon>
        <taxon>Lecanoromycetidae</taxon>
        <taxon>Lecanorales</taxon>
        <taxon>Lecanorineae</taxon>
        <taxon>Stereocaulaceae</taxon>
        <taxon>Stereocaulon</taxon>
    </lineage>
</organism>
<comment type="caution">
    <text evidence="1">The sequence shown here is derived from an EMBL/GenBank/DDBJ whole genome shotgun (WGS) entry which is preliminary data.</text>
</comment>
<accession>A0ABR4A1F5</accession>
<evidence type="ECO:0000313" key="2">
    <source>
        <dbReference type="Proteomes" id="UP001590950"/>
    </source>
</evidence>